<sequence>MSSIAAIEETAFSNYTARQCPLSLLIPKLKAFSLPDSVLMTFENSNKSAISGSAADSEWKSFFPSNNGFLVKSVENNTVFFGISAFHAIHCLDTVRRILEMHYNVASVETINKFKEEPADATFYHIHHCLIYLREMLTCNADPTLEHDMYYENGTEVRGGDGTKHMCRDFKALYDISEESDKAARSWCGVPHL</sequence>
<protein>
    <submittedName>
        <fullName evidence="2">Uncharacterized protein</fullName>
    </submittedName>
</protein>
<dbReference type="EMBL" id="ML179143">
    <property type="protein sequence ID" value="THU98091.1"/>
    <property type="molecule type" value="Genomic_DNA"/>
</dbReference>
<dbReference type="Pfam" id="PF11807">
    <property type="entry name" value="UstYa"/>
    <property type="match status" value="1"/>
</dbReference>
<dbReference type="PANTHER" id="PTHR33365">
    <property type="entry name" value="YALI0B05434P"/>
    <property type="match status" value="1"/>
</dbReference>
<dbReference type="OrthoDB" id="3687641at2759"/>
<evidence type="ECO:0000256" key="1">
    <source>
        <dbReference type="ARBA" id="ARBA00035112"/>
    </source>
</evidence>
<reference evidence="2 3" key="1">
    <citation type="journal article" date="2019" name="Nat. Ecol. Evol.">
        <title>Megaphylogeny resolves global patterns of mushroom evolution.</title>
        <authorList>
            <person name="Varga T."/>
            <person name="Krizsan K."/>
            <person name="Foldi C."/>
            <person name="Dima B."/>
            <person name="Sanchez-Garcia M."/>
            <person name="Sanchez-Ramirez S."/>
            <person name="Szollosi G.J."/>
            <person name="Szarkandi J.G."/>
            <person name="Papp V."/>
            <person name="Albert L."/>
            <person name="Andreopoulos W."/>
            <person name="Angelini C."/>
            <person name="Antonin V."/>
            <person name="Barry K.W."/>
            <person name="Bougher N.L."/>
            <person name="Buchanan P."/>
            <person name="Buyck B."/>
            <person name="Bense V."/>
            <person name="Catcheside P."/>
            <person name="Chovatia M."/>
            <person name="Cooper J."/>
            <person name="Damon W."/>
            <person name="Desjardin D."/>
            <person name="Finy P."/>
            <person name="Geml J."/>
            <person name="Haridas S."/>
            <person name="Hughes K."/>
            <person name="Justo A."/>
            <person name="Karasinski D."/>
            <person name="Kautmanova I."/>
            <person name="Kiss B."/>
            <person name="Kocsube S."/>
            <person name="Kotiranta H."/>
            <person name="LaButti K.M."/>
            <person name="Lechner B.E."/>
            <person name="Liimatainen K."/>
            <person name="Lipzen A."/>
            <person name="Lukacs Z."/>
            <person name="Mihaltcheva S."/>
            <person name="Morgado L.N."/>
            <person name="Niskanen T."/>
            <person name="Noordeloos M.E."/>
            <person name="Ohm R.A."/>
            <person name="Ortiz-Santana B."/>
            <person name="Ovrebo C."/>
            <person name="Racz N."/>
            <person name="Riley R."/>
            <person name="Savchenko A."/>
            <person name="Shiryaev A."/>
            <person name="Soop K."/>
            <person name="Spirin V."/>
            <person name="Szebenyi C."/>
            <person name="Tomsovsky M."/>
            <person name="Tulloss R.E."/>
            <person name="Uehling J."/>
            <person name="Grigoriev I.V."/>
            <person name="Vagvolgyi C."/>
            <person name="Papp T."/>
            <person name="Martin F.M."/>
            <person name="Miettinen O."/>
            <person name="Hibbett D.S."/>
            <person name="Nagy L.G."/>
        </authorList>
    </citation>
    <scope>NUCLEOTIDE SEQUENCE [LARGE SCALE GENOMIC DNA]</scope>
    <source>
        <strain evidence="2 3">CBS 962.96</strain>
    </source>
</reference>
<dbReference type="AlphaFoldDB" id="A0A4S8M7P6"/>
<evidence type="ECO:0000313" key="2">
    <source>
        <dbReference type="EMBL" id="THU98091.1"/>
    </source>
</evidence>
<keyword evidence="3" id="KW-1185">Reference proteome</keyword>
<proteinExistence type="inferred from homology"/>
<dbReference type="InterPro" id="IPR021765">
    <property type="entry name" value="UstYa-like"/>
</dbReference>
<gene>
    <name evidence="2" type="ORF">K435DRAFT_661638</name>
</gene>
<name>A0A4S8M7P6_DENBC</name>
<dbReference type="Proteomes" id="UP000297245">
    <property type="component" value="Unassembled WGS sequence"/>
</dbReference>
<accession>A0A4S8M7P6</accession>
<organism evidence="2 3">
    <name type="scientific">Dendrothele bispora (strain CBS 962.96)</name>
    <dbReference type="NCBI Taxonomy" id="1314807"/>
    <lineage>
        <taxon>Eukaryota</taxon>
        <taxon>Fungi</taxon>
        <taxon>Dikarya</taxon>
        <taxon>Basidiomycota</taxon>
        <taxon>Agaricomycotina</taxon>
        <taxon>Agaricomycetes</taxon>
        <taxon>Agaricomycetidae</taxon>
        <taxon>Agaricales</taxon>
        <taxon>Agaricales incertae sedis</taxon>
        <taxon>Dendrothele</taxon>
    </lineage>
</organism>
<comment type="similarity">
    <text evidence="1">Belongs to the ustYa family.</text>
</comment>
<evidence type="ECO:0000313" key="3">
    <source>
        <dbReference type="Proteomes" id="UP000297245"/>
    </source>
</evidence>
<dbReference type="PANTHER" id="PTHR33365:SF13">
    <property type="entry name" value="TAT PATHWAY SIGNAL SEQUENCE"/>
    <property type="match status" value="1"/>
</dbReference>
<dbReference type="GO" id="GO:0043386">
    <property type="term" value="P:mycotoxin biosynthetic process"/>
    <property type="evidence" value="ECO:0007669"/>
    <property type="project" value="InterPro"/>
</dbReference>